<accession>A0A2U1ZYR6</accession>
<dbReference type="Pfam" id="PF18986">
    <property type="entry name" value="DUF5719"/>
    <property type="match status" value="1"/>
</dbReference>
<proteinExistence type="predicted"/>
<dbReference type="RefSeq" id="WP_109230510.1">
    <property type="nucleotide sequence ID" value="NZ_PYHR01000002.1"/>
</dbReference>
<name>A0A2U1ZYR6_9MICO</name>
<evidence type="ECO:0008006" key="3">
    <source>
        <dbReference type="Google" id="ProtNLM"/>
    </source>
</evidence>
<sequence length="429" mass="42533">MRGLVLPRESGTAAATLGPLTAVDGAAPTDLAGSDAALLTVLEGAPGATVLRAEPDERTAAYAVAASVSRADEGDLRGLTGVACPPAATSSWIVGGNTLIGSSAILTLRNLGATAATVTLRAWDAVGEVPVSGTSILVPAGTEVQQALEASTADVERLAVLVTATGGQVSPTIQTSQLTGLTPAGTDVLAPTTMPALEQLLPGVVLTSTTVDEPDPSLVRIVNPGDEATTVTLELLGSDGPRRLTDEAGLVIEPGAVADVSLAGAPAGTFTVRVTAEDPIVAGAMLVRRGEPAPEDPDVPVLERAWLPAVHGATDAAVTAPGLGSLADRGVLVVGNGEETDASVELTAYDSRGEIVAERAVSVPADSSAALELTALGAGAVAVTMSAPTPVSSAVVLTRGDVLGEMIAVVTAQADPQVERSAAVTISGS</sequence>
<comment type="caution">
    <text evidence="1">The sequence shown here is derived from an EMBL/GenBank/DDBJ whole genome shotgun (WGS) entry which is preliminary data.</text>
</comment>
<dbReference type="EMBL" id="PYHR01000002">
    <property type="protein sequence ID" value="PWD52129.1"/>
    <property type="molecule type" value="Genomic_DNA"/>
</dbReference>
<reference evidence="1 2" key="1">
    <citation type="submission" date="2018-03" db="EMBL/GenBank/DDBJ databases">
        <title>Genome assembly of novel Miniimonas species PCH200.</title>
        <authorList>
            <person name="Thakur V."/>
            <person name="Kumar V."/>
            <person name="Singh D."/>
        </authorList>
    </citation>
    <scope>NUCLEOTIDE SEQUENCE [LARGE SCALE GENOMIC DNA]</scope>
    <source>
        <strain evidence="1 2">PCH200</strain>
    </source>
</reference>
<gene>
    <name evidence="1" type="ORF">C8046_17250</name>
</gene>
<organism evidence="1 2">
    <name type="scientific">Serinibacter arcticus</name>
    <dbReference type="NCBI Taxonomy" id="1655435"/>
    <lineage>
        <taxon>Bacteria</taxon>
        <taxon>Bacillati</taxon>
        <taxon>Actinomycetota</taxon>
        <taxon>Actinomycetes</taxon>
        <taxon>Micrococcales</taxon>
        <taxon>Beutenbergiaceae</taxon>
        <taxon>Serinibacter</taxon>
    </lineage>
</organism>
<protein>
    <recommendedName>
        <fullName evidence="3">Secreted protein</fullName>
    </recommendedName>
</protein>
<evidence type="ECO:0000313" key="2">
    <source>
        <dbReference type="Proteomes" id="UP000245166"/>
    </source>
</evidence>
<dbReference type="AlphaFoldDB" id="A0A2U1ZYR6"/>
<dbReference type="Proteomes" id="UP000245166">
    <property type="component" value="Unassembled WGS sequence"/>
</dbReference>
<evidence type="ECO:0000313" key="1">
    <source>
        <dbReference type="EMBL" id="PWD52129.1"/>
    </source>
</evidence>
<dbReference type="InterPro" id="IPR043777">
    <property type="entry name" value="DUF5719"/>
</dbReference>
<dbReference type="OrthoDB" id="3264966at2"/>
<keyword evidence="2" id="KW-1185">Reference proteome</keyword>